<organism evidence="5 6">
    <name type="scientific">Roseovarius indicus</name>
    <dbReference type="NCBI Taxonomy" id="540747"/>
    <lineage>
        <taxon>Bacteria</taxon>
        <taxon>Pseudomonadati</taxon>
        <taxon>Pseudomonadota</taxon>
        <taxon>Alphaproteobacteria</taxon>
        <taxon>Rhodobacterales</taxon>
        <taxon>Roseobacteraceae</taxon>
        <taxon>Roseovarius</taxon>
    </lineage>
</organism>
<sequence length="367" mass="39636" precursor="true">MNINVVRRIGTRAAAVATAIGLASAAHADNFSIASSLPRAHLWVSAHKEVLMERLEEKTSGEMTFTPFFAGELTGLGRELDALQNGVVDIIDPLVAPYHEGAFPLSEVTQLPTYETDSVMVTRAFQNLMDSDVELVDGKTFYDYEIGDKGIIGWGIGATAAYSISTTGKKLEAPGDFQGVPMRAGSGLQTIVLEKLGATPVTMPASQAYEALSRGTIEGIVLAVVDWKSYSMEQLLKYTIEGVSIGQWESYLAITQDAWNRMSPEEQKIFDETARQVSIDAAQQWEEGVGAVRQVAVDAGSEFVAIDDLSPEMQAHIAKAAEDTWVEWIEKLEAQGHPAKAAAKLYGEYIVAEGGVLPTGISEYLGL</sequence>
<evidence type="ECO:0000256" key="1">
    <source>
        <dbReference type="ARBA" id="ARBA00004418"/>
    </source>
</evidence>
<evidence type="ECO:0000256" key="3">
    <source>
        <dbReference type="ARBA" id="ARBA00022764"/>
    </source>
</evidence>
<evidence type="ECO:0000313" key="5">
    <source>
        <dbReference type="EMBL" id="QEW25453.1"/>
    </source>
</evidence>
<dbReference type="RefSeq" id="WP_057814531.1">
    <property type="nucleotide sequence ID" value="NZ_CP031598.1"/>
</dbReference>
<dbReference type="EMBL" id="CP031598">
    <property type="protein sequence ID" value="QEW25453.1"/>
    <property type="molecule type" value="Genomic_DNA"/>
</dbReference>
<dbReference type="OrthoDB" id="7822595at2"/>
<keyword evidence="5" id="KW-0675">Receptor</keyword>
<keyword evidence="3" id="KW-0574">Periplasm</keyword>
<feature type="chain" id="PRO_5024998360" evidence="4">
    <location>
        <begin position="29"/>
        <end position="367"/>
    </location>
</feature>
<dbReference type="GO" id="GO:0042597">
    <property type="term" value="C:periplasmic space"/>
    <property type="evidence" value="ECO:0007669"/>
    <property type="project" value="UniProtKB-SubCell"/>
</dbReference>
<dbReference type="Proteomes" id="UP000325785">
    <property type="component" value="Chromosome"/>
</dbReference>
<evidence type="ECO:0000313" key="6">
    <source>
        <dbReference type="Proteomes" id="UP000325785"/>
    </source>
</evidence>
<dbReference type="Pfam" id="PF03480">
    <property type="entry name" value="DctP"/>
    <property type="match status" value="1"/>
</dbReference>
<dbReference type="AlphaFoldDB" id="A0A5P3A9Q7"/>
<dbReference type="PANTHER" id="PTHR33376:SF15">
    <property type="entry name" value="BLL6794 PROTEIN"/>
    <property type="match status" value="1"/>
</dbReference>
<dbReference type="Gene3D" id="3.40.190.170">
    <property type="entry name" value="Bacterial extracellular solute-binding protein, family 7"/>
    <property type="match status" value="1"/>
</dbReference>
<protein>
    <submittedName>
        <fullName evidence="5">DctP family TRAP transporter solute receptor protein</fullName>
    </submittedName>
</protein>
<evidence type="ECO:0000256" key="2">
    <source>
        <dbReference type="ARBA" id="ARBA00022729"/>
    </source>
</evidence>
<dbReference type="PANTHER" id="PTHR33376">
    <property type="match status" value="1"/>
</dbReference>
<feature type="signal peptide" evidence="4">
    <location>
        <begin position="1"/>
        <end position="28"/>
    </location>
</feature>
<accession>A0A5P3A9Q7</accession>
<reference evidence="5 6" key="1">
    <citation type="submission" date="2018-08" db="EMBL/GenBank/DDBJ databases">
        <title>Genetic Globetrotter - A new plasmid hitch-hiking vast phylogenetic and geographic distances.</title>
        <authorList>
            <person name="Vollmers J."/>
            <person name="Petersen J."/>
        </authorList>
    </citation>
    <scope>NUCLEOTIDE SEQUENCE [LARGE SCALE GENOMIC DNA]</scope>
    <source>
        <strain evidence="5 6">DSM 26383</strain>
    </source>
</reference>
<dbReference type="KEGG" id="rid:RIdsm_01240"/>
<proteinExistence type="predicted"/>
<keyword evidence="2 4" id="KW-0732">Signal</keyword>
<name>A0A5P3A9Q7_9RHOB</name>
<gene>
    <name evidence="5" type="ORF">RIdsm_01240</name>
</gene>
<comment type="subcellular location">
    <subcellularLocation>
        <location evidence="1">Periplasm</location>
    </subcellularLocation>
</comment>
<evidence type="ECO:0000256" key="4">
    <source>
        <dbReference type="SAM" id="SignalP"/>
    </source>
</evidence>
<dbReference type="InterPro" id="IPR018389">
    <property type="entry name" value="DctP_fam"/>
</dbReference>
<dbReference type="GO" id="GO:0055085">
    <property type="term" value="P:transmembrane transport"/>
    <property type="evidence" value="ECO:0007669"/>
    <property type="project" value="InterPro"/>
</dbReference>
<dbReference type="InterPro" id="IPR038404">
    <property type="entry name" value="TRAP_DctP_sf"/>
</dbReference>